<proteinExistence type="predicted"/>
<keyword evidence="2" id="KW-1185">Reference proteome</keyword>
<evidence type="ECO:0000313" key="1">
    <source>
        <dbReference type="EMBL" id="CAH1058812.1"/>
    </source>
</evidence>
<accession>A0ABM9BL11</accession>
<gene>
    <name evidence="1" type="ORF">PAECIP111894_04998</name>
</gene>
<dbReference type="RefSeq" id="WP_234540673.1">
    <property type="nucleotide sequence ID" value="NZ_CAKMAB010000040.1"/>
</dbReference>
<dbReference type="EMBL" id="CAKMAB010000040">
    <property type="protein sequence ID" value="CAH1058812.1"/>
    <property type="molecule type" value="Genomic_DNA"/>
</dbReference>
<name>A0ABM9BL11_9BACL</name>
<protein>
    <submittedName>
        <fullName evidence="1">Uncharacterized protein</fullName>
    </submittedName>
</protein>
<dbReference type="Proteomes" id="UP000838749">
    <property type="component" value="Unassembled WGS sequence"/>
</dbReference>
<evidence type="ECO:0000313" key="2">
    <source>
        <dbReference type="Proteomes" id="UP000838749"/>
    </source>
</evidence>
<reference evidence="1" key="1">
    <citation type="submission" date="2021-12" db="EMBL/GenBank/DDBJ databases">
        <authorList>
            <person name="Criscuolo A."/>
        </authorList>
    </citation>
    <scope>NUCLEOTIDE SEQUENCE</scope>
    <source>
        <strain evidence="1">CIP111894</strain>
    </source>
</reference>
<sequence>MKTKFRITNKKHAFIAAVQSQAAKDFALFKSRRQFKHEASGKTAYKPGSLGPSVVATAIIKEYGGIIPRSLRKAKAKRTGKPFIKFYSHQ</sequence>
<comment type="caution">
    <text evidence="1">The sequence shown here is derived from an EMBL/GenBank/DDBJ whole genome shotgun (WGS) entry which is preliminary data.</text>
</comment>
<organism evidence="1 2">
    <name type="scientific">Paenibacillus pseudetheri</name>
    <dbReference type="NCBI Taxonomy" id="2897682"/>
    <lineage>
        <taxon>Bacteria</taxon>
        <taxon>Bacillati</taxon>
        <taxon>Bacillota</taxon>
        <taxon>Bacilli</taxon>
        <taxon>Bacillales</taxon>
        <taxon>Paenibacillaceae</taxon>
        <taxon>Paenibacillus</taxon>
    </lineage>
</organism>